<dbReference type="InterPro" id="IPR034660">
    <property type="entry name" value="DinB/YfiT-like"/>
</dbReference>
<dbReference type="Gene3D" id="1.20.120.450">
    <property type="entry name" value="dinb family like domain"/>
    <property type="match status" value="1"/>
</dbReference>
<organism evidence="2 3">
    <name type="scientific">Alteribacter keqinensis</name>
    <dbReference type="NCBI Taxonomy" id="2483800"/>
    <lineage>
        <taxon>Bacteria</taxon>
        <taxon>Bacillati</taxon>
        <taxon>Bacillota</taxon>
        <taxon>Bacilli</taxon>
        <taxon>Bacillales</taxon>
        <taxon>Bacillaceae</taxon>
        <taxon>Alteribacter</taxon>
    </lineage>
</organism>
<comment type="caution">
    <text evidence="2">The sequence shown here is derived from an EMBL/GenBank/DDBJ whole genome shotgun (WGS) entry which is preliminary data.</text>
</comment>
<feature type="domain" description="DinB-like" evidence="1">
    <location>
        <begin position="12"/>
        <end position="142"/>
    </location>
</feature>
<proteinExistence type="predicted"/>
<dbReference type="Pfam" id="PF12867">
    <property type="entry name" value="DinB_2"/>
    <property type="match status" value="1"/>
</dbReference>
<evidence type="ECO:0000259" key="1">
    <source>
        <dbReference type="Pfam" id="PF12867"/>
    </source>
</evidence>
<accession>A0A3M7TUH1</accession>
<dbReference type="SUPFAM" id="SSF109854">
    <property type="entry name" value="DinB/YfiT-like putative metalloenzymes"/>
    <property type="match status" value="1"/>
</dbReference>
<dbReference type="OrthoDB" id="4295522at2"/>
<dbReference type="EMBL" id="RHIB01000001">
    <property type="protein sequence ID" value="RNA69298.1"/>
    <property type="molecule type" value="Genomic_DNA"/>
</dbReference>
<dbReference type="InterPro" id="IPR024775">
    <property type="entry name" value="DinB-like"/>
</dbReference>
<name>A0A3M7TUH1_9BACI</name>
<protein>
    <submittedName>
        <fullName evidence="2">DinB family protein</fullName>
    </submittedName>
</protein>
<gene>
    <name evidence="2" type="ORF">EBO34_04960</name>
</gene>
<reference evidence="2 3" key="1">
    <citation type="submission" date="2018-10" db="EMBL/GenBank/DDBJ databases">
        <title>Bacillus Keqinensis sp. nov., a moderately halophilic bacterium isolated from a saline-alkaline lake.</title>
        <authorList>
            <person name="Wang H."/>
        </authorList>
    </citation>
    <scope>NUCLEOTIDE SEQUENCE [LARGE SCALE GENOMIC DNA]</scope>
    <source>
        <strain evidence="2 3">KQ-3</strain>
    </source>
</reference>
<sequence length="159" mass="18275">MSGAVKSFDMWRTRITMSLKATPDRIIDHIPSGYPNNIRWNAGHILANFYEKMEPLSKENQRLDPLYNDLFLNGTSPHDWDFDQVPSLDTLIEELEKQNDWVQRNAGTLVTARLETPFRGMETGEELLQLLTGHDCLHLGVINGIKYASGIRNVWKPEH</sequence>
<evidence type="ECO:0000313" key="3">
    <source>
        <dbReference type="Proteomes" id="UP000278746"/>
    </source>
</evidence>
<dbReference type="RefSeq" id="WP_122896819.1">
    <property type="nucleotide sequence ID" value="NZ_RHIB01000001.1"/>
</dbReference>
<dbReference type="AlphaFoldDB" id="A0A3M7TUH1"/>
<evidence type="ECO:0000313" key="2">
    <source>
        <dbReference type="EMBL" id="RNA69298.1"/>
    </source>
</evidence>
<keyword evidence="3" id="KW-1185">Reference proteome</keyword>
<dbReference type="Proteomes" id="UP000278746">
    <property type="component" value="Unassembled WGS sequence"/>
</dbReference>